<comment type="caution">
    <text evidence="1">The sequence shown here is derived from an EMBL/GenBank/DDBJ whole genome shotgun (WGS) entry which is preliminary data.</text>
</comment>
<dbReference type="AlphaFoldDB" id="A0A834A3W5"/>
<dbReference type="EMBL" id="JABVXQ010000006">
    <property type="protein sequence ID" value="KAF6104084.1"/>
    <property type="molecule type" value="Genomic_DNA"/>
</dbReference>
<evidence type="ECO:0000313" key="1">
    <source>
        <dbReference type="EMBL" id="KAF6104084.1"/>
    </source>
</evidence>
<organism evidence="1 2">
    <name type="scientific">Phyllostomus discolor</name>
    <name type="common">pale spear-nosed bat</name>
    <dbReference type="NCBI Taxonomy" id="89673"/>
    <lineage>
        <taxon>Eukaryota</taxon>
        <taxon>Metazoa</taxon>
        <taxon>Chordata</taxon>
        <taxon>Craniata</taxon>
        <taxon>Vertebrata</taxon>
        <taxon>Euteleostomi</taxon>
        <taxon>Mammalia</taxon>
        <taxon>Eutheria</taxon>
        <taxon>Laurasiatheria</taxon>
        <taxon>Chiroptera</taxon>
        <taxon>Yangochiroptera</taxon>
        <taxon>Phyllostomidae</taxon>
        <taxon>Phyllostominae</taxon>
        <taxon>Phyllostomus</taxon>
    </lineage>
</organism>
<dbReference type="Proteomes" id="UP000664940">
    <property type="component" value="Unassembled WGS sequence"/>
</dbReference>
<gene>
    <name evidence="1" type="ORF">HJG60_011133</name>
</gene>
<reference evidence="1 2" key="1">
    <citation type="journal article" date="2020" name="Nature">
        <title>Six reference-quality genomes reveal evolution of bat adaptations.</title>
        <authorList>
            <person name="Jebb D."/>
            <person name="Huang Z."/>
            <person name="Pippel M."/>
            <person name="Hughes G.M."/>
            <person name="Lavrichenko K."/>
            <person name="Devanna P."/>
            <person name="Winkler S."/>
            <person name="Jermiin L.S."/>
            <person name="Skirmuntt E.C."/>
            <person name="Katzourakis A."/>
            <person name="Burkitt-Gray L."/>
            <person name="Ray D.A."/>
            <person name="Sullivan K.A.M."/>
            <person name="Roscito J.G."/>
            <person name="Kirilenko B.M."/>
            <person name="Davalos L.M."/>
            <person name="Corthals A.P."/>
            <person name="Power M.L."/>
            <person name="Jones G."/>
            <person name="Ransome R.D."/>
            <person name="Dechmann D.K.N."/>
            <person name="Locatelli A.G."/>
            <person name="Puechmaille S.J."/>
            <person name="Fedrigo O."/>
            <person name="Jarvis E.D."/>
            <person name="Hiller M."/>
            <person name="Vernes S.C."/>
            <person name="Myers E.W."/>
            <person name="Teeling E.C."/>
        </authorList>
    </citation>
    <scope>NUCLEOTIDE SEQUENCE [LARGE SCALE GENOMIC DNA]</scope>
    <source>
        <strain evidence="1">Bat1K_MPI-CBG_1</strain>
    </source>
</reference>
<proteinExistence type="predicted"/>
<sequence length="133" mass="14439">MCAPVCMCVCQCKCRLVLVRGKCSQLQLKELVPLGGTGIPRPPCCVPGETESHRGVDMCPAKVIPQVSSSIGKRAQSPASLKPGLRKRALWIVGRGALRERLGHSGSKWQGSTWRPCWCCWGSQSPEIIPCIL</sequence>
<evidence type="ECO:0000313" key="2">
    <source>
        <dbReference type="Proteomes" id="UP000664940"/>
    </source>
</evidence>
<protein>
    <submittedName>
        <fullName evidence="1">Uncharacterized protein</fullName>
    </submittedName>
</protein>
<accession>A0A834A3W5</accession>
<name>A0A834A3W5_9CHIR</name>